<keyword evidence="2" id="KW-0645">Protease</keyword>
<comment type="cofactor">
    <cofactor evidence="1">
        <name>Zn(2+)</name>
        <dbReference type="ChEBI" id="CHEBI:29105"/>
    </cofactor>
</comment>
<dbReference type="KEGG" id="azo:azo2920"/>
<evidence type="ECO:0000256" key="9">
    <source>
        <dbReference type="SAM" id="SignalP"/>
    </source>
</evidence>
<evidence type="ECO:0000256" key="4">
    <source>
        <dbReference type="ARBA" id="ARBA00022729"/>
    </source>
</evidence>
<keyword evidence="12" id="KW-1185">Reference proteome</keyword>
<organism evidence="11 12">
    <name type="scientific">Azoarcus sp. (strain BH72)</name>
    <dbReference type="NCBI Taxonomy" id="418699"/>
    <lineage>
        <taxon>Bacteria</taxon>
        <taxon>Pseudomonadati</taxon>
        <taxon>Pseudomonadota</taxon>
        <taxon>Betaproteobacteria</taxon>
        <taxon>Rhodocyclales</taxon>
        <taxon>Zoogloeaceae</taxon>
        <taxon>Azoarcus</taxon>
    </lineage>
</organism>
<feature type="signal peptide" evidence="9">
    <location>
        <begin position="1"/>
        <end position="20"/>
    </location>
</feature>
<dbReference type="Gene3D" id="1.25.40.10">
    <property type="entry name" value="Tetratricopeptide repeat domain"/>
    <property type="match status" value="1"/>
</dbReference>
<accession>A1K9N1</accession>
<keyword evidence="3" id="KW-0479">Metal-binding</keyword>
<evidence type="ECO:0000256" key="8">
    <source>
        <dbReference type="ARBA" id="ARBA00023049"/>
    </source>
</evidence>
<keyword evidence="7" id="KW-0862">Zinc</keyword>
<dbReference type="GO" id="GO:0016020">
    <property type="term" value="C:membrane"/>
    <property type="evidence" value="ECO:0007669"/>
    <property type="project" value="InterPro"/>
</dbReference>
<proteinExistence type="inferred from homology"/>
<dbReference type="PANTHER" id="PTHR22726:SF1">
    <property type="entry name" value="METALLOENDOPEPTIDASE OMA1, MITOCHONDRIAL"/>
    <property type="match status" value="1"/>
</dbReference>
<dbReference type="GO" id="GO:0046872">
    <property type="term" value="F:metal ion binding"/>
    <property type="evidence" value="ECO:0007669"/>
    <property type="project" value="UniProtKB-KW"/>
</dbReference>
<dbReference type="EMBL" id="AM406670">
    <property type="protein sequence ID" value="CAL95536.1"/>
    <property type="molecule type" value="Genomic_DNA"/>
</dbReference>
<keyword evidence="5" id="KW-0574">Periplasm</keyword>
<dbReference type="InterPro" id="IPR051156">
    <property type="entry name" value="Mito/Outer_Membr_Metalloprot"/>
</dbReference>
<dbReference type="InterPro" id="IPR030873">
    <property type="entry name" value="Protease_BepA"/>
</dbReference>
<evidence type="ECO:0000313" key="12">
    <source>
        <dbReference type="Proteomes" id="UP000002588"/>
    </source>
</evidence>
<name>A1K9N1_AZOSB</name>
<evidence type="ECO:0000256" key="6">
    <source>
        <dbReference type="ARBA" id="ARBA00022801"/>
    </source>
</evidence>
<dbReference type="Pfam" id="PF14559">
    <property type="entry name" value="TPR_19"/>
    <property type="match status" value="2"/>
</dbReference>
<keyword evidence="8" id="KW-0482">Metalloprotease</keyword>
<dbReference type="Gene3D" id="3.30.2010.10">
    <property type="entry name" value="Metalloproteases ('zincins'), catalytic domain"/>
    <property type="match status" value="1"/>
</dbReference>
<sequence length="479" mass="52480">MMRRPLALLLSLALAFPVPAADLPDLGDVTASDLSPATERRIGEQVIREIRQDPAYLDDPEVEEYVNRLGRRLAGASQNPQHDFEFFVVKDSTLNAFALPGGYIGVHTGLLLAAESESELASVLGHEIAHVTQRHIAQLVGKQSQSSMMMLASLLVAVLAAKSNSQVSEAAIAAGQAGALQSQLGYSRDFERDADRVGLQTLEAAGFDVRGMPSFFERLQRNGRLYENNAPAYLRTHPLTTERIADMENRATSMRYRQVPDSPDFGYVRARLRADAGLPTDAVRELESRVAQFPNDTAALYGLARAQLRAGRLAEAATHLERLRKLAEPSPFIETLTAELALARKDGAGAVRTLENAQARFPTSSSLRYAIADARIRAGQAPAAAAGLRQALLGRGDDPRLWGLLSRANAEMGKRTAQHRAQAEVYALRGTLPAAIEQLEIARKAADGDFYELSAVDARLRELKARWQEERRERQGERN</sequence>
<evidence type="ECO:0000256" key="2">
    <source>
        <dbReference type="ARBA" id="ARBA00022670"/>
    </source>
</evidence>
<dbReference type="CDD" id="cd07333">
    <property type="entry name" value="M48C_bepA_like"/>
    <property type="match status" value="1"/>
</dbReference>
<dbReference type="HAMAP" id="MF_00997">
    <property type="entry name" value="Protease_BepA"/>
    <property type="match status" value="1"/>
</dbReference>
<dbReference type="HOGENOM" id="CLU_030556_1_0_4"/>
<keyword evidence="6" id="KW-0378">Hydrolase</keyword>
<dbReference type="Pfam" id="PF01435">
    <property type="entry name" value="Peptidase_M48"/>
    <property type="match status" value="1"/>
</dbReference>
<dbReference type="GO" id="GO:0051603">
    <property type="term" value="P:proteolysis involved in protein catabolic process"/>
    <property type="evidence" value="ECO:0007669"/>
    <property type="project" value="TreeGrafter"/>
</dbReference>
<dbReference type="InterPro" id="IPR011990">
    <property type="entry name" value="TPR-like_helical_dom_sf"/>
</dbReference>
<gene>
    <name evidence="11" type="ordered locus">azo2920</name>
</gene>
<dbReference type="eggNOG" id="COG4783">
    <property type="taxonomic scope" value="Bacteria"/>
</dbReference>
<feature type="domain" description="Peptidase M48" evidence="10">
    <location>
        <begin position="62"/>
        <end position="250"/>
    </location>
</feature>
<evidence type="ECO:0000259" key="10">
    <source>
        <dbReference type="Pfam" id="PF01435"/>
    </source>
</evidence>
<evidence type="ECO:0000256" key="7">
    <source>
        <dbReference type="ARBA" id="ARBA00022833"/>
    </source>
</evidence>
<evidence type="ECO:0000256" key="3">
    <source>
        <dbReference type="ARBA" id="ARBA00022723"/>
    </source>
</evidence>
<evidence type="ECO:0000313" key="11">
    <source>
        <dbReference type="EMBL" id="CAL95536.1"/>
    </source>
</evidence>
<dbReference type="STRING" id="62928.azo2920"/>
<dbReference type="GO" id="GO:0004222">
    <property type="term" value="F:metalloendopeptidase activity"/>
    <property type="evidence" value="ECO:0007669"/>
    <property type="project" value="InterPro"/>
</dbReference>
<protein>
    <submittedName>
        <fullName evidence="11">Conserved hypothetical peptidase</fullName>
    </submittedName>
</protein>
<dbReference type="RefSeq" id="WP_011766646.1">
    <property type="nucleotide sequence ID" value="NC_008702.1"/>
</dbReference>
<feature type="chain" id="PRO_5002636148" evidence="9">
    <location>
        <begin position="21"/>
        <end position="479"/>
    </location>
</feature>
<reference evidence="11 12" key="1">
    <citation type="journal article" date="2006" name="Nat. Biotechnol.">
        <title>Complete genome of the mutualistic, N2-fixing grass endophyte Azoarcus sp. strain BH72.</title>
        <authorList>
            <person name="Krause A."/>
            <person name="Ramakumar A."/>
            <person name="Bartels D."/>
            <person name="Battistoni F."/>
            <person name="Bekel T."/>
            <person name="Boch J."/>
            <person name="Boehm M."/>
            <person name="Friedrich F."/>
            <person name="Hurek T."/>
            <person name="Krause L."/>
            <person name="Linke B."/>
            <person name="McHardy A.C."/>
            <person name="Sarkar A."/>
            <person name="Schneiker S."/>
            <person name="Syed A.A."/>
            <person name="Thauer R."/>
            <person name="Vorhoelter F.-J."/>
            <person name="Weidner S."/>
            <person name="Puehler A."/>
            <person name="Reinhold-Hurek B."/>
            <person name="Kaiser O."/>
            <person name="Goesmann A."/>
        </authorList>
    </citation>
    <scope>NUCLEOTIDE SEQUENCE [LARGE SCALE GENOMIC DNA]</scope>
    <source>
        <strain evidence="11 12">BH72</strain>
    </source>
</reference>
<dbReference type="InterPro" id="IPR001915">
    <property type="entry name" value="Peptidase_M48"/>
</dbReference>
<keyword evidence="4 9" id="KW-0732">Signal</keyword>
<dbReference type="PANTHER" id="PTHR22726">
    <property type="entry name" value="METALLOENDOPEPTIDASE OMA1"/>
    <property type="match status" value="1"/>
</dbReference>
<dbReference type="Proteomes" id="UP000002588">
    <property type="component" value="Chromosome"/>
</dbReference>
<evidence type="ECO:0000256" key="1">
    <source>
        <dbReference type="ARBA" id="ARBA00001947"/>
    </source>
</evidence>
<dbReference type="AlphaFoldDB" id="A1K9N1"/>
<dbReference type="SUPFAM" id="SSF48452">
    <property type="entry name" value="TPR-like"/>
    <property type="match status" value="1"/>
</dbReference>
<evidence type="ECO:0000256" key="5">
    <source>
        <dbReference type="ARBA" id="ARBA00022764"/>
    </source>
</evidence>